<dbReference type="InterPro" id="IPR000826">
    <property type="entry name" value="Formyl_rcpt-rel"/>
</dbReference>
<dbReference type="GO" id="GO:0007204">
    <property type="term" value="P:positive regulation of cytosolic calcium ion concentration"/>
    <property type="evidence" value="ECO:0007669"/>
    <property type="project" value="TreeGrafter"/>
</dbReference>
<feature type="transmembrane region" description="Helical" evidence="9">
    <location>
        <begin position="12"/>
        <end position="37"/>
    </location>
</feature>
<keyword evidence="4" id="KW-0297">G-protein coupled receptor</keyword>
<name>A0AAD3N3M4_LATJO</name>
<keyword evidence="12" id="KW-1185">Reference proteome</keyword>
<evidence type="ECO:0000259" key="10">
    <source>
        <dbReference type="PROSITE" id="PS50262"/>
    </source>
</evidence>
<dbReference type="PROSITE" id="PS50262">
    <property type="entry name" value="G_PROTEIN_RECEP_F1_2"/>
    <property type="match status" value="1"/>
</dbReference>
<evidence type="ECO:0000313" key="11">
    <source>
        <dbReference type="EMBL" id="GLD66073.1"/>
    </source>
</evidence>
<proteinExistence type="inferred from homology"/>
<dbReference type="GO" id="GO:0005886">
    <property type="term" value="C:plasma membrane"/>
    <property type="evidence" value="ECO:0007669"/>
    <property type="project" value="TreeGrafter"/>
</dbReference>
<gene>
    <name evidence="11" type="ORF">AKAME5_001749900</name>
</gene>
<keyword evidence="3 9" id="KW-1133">Transmembrane helix</keyword>
<dbReference type="GO" id="GO:0004930">
    <property type="term" value="F:G protein-coupled receptor activity"/>
    <property type="evidence" value="ECO:0007669"/>
    <property type="project" value="UniProtKB-KW"/>
</dbReference>
<evidence type="ECO:0000313" key="12">
    <source>
        <dbReference type="Proteomes" id="UP001279410"/>
    </source>
</evidence>
<evidence type="ECO:0000256" key="1">
    <source>
        <dbReference type="ARBA" id="ARBA00004141"/>
    </source>
</evidence>
<keyword evidence="7" id="KW-0807">Transducer</keyword>
<dbReference type="EMBL" id="BRZM01000087">
    <property type="protein sequence ID" value="GLD66073.1"/>
    <property type="molecule type" value="Genomic_DNA"/>
</dbReference>
<protein>
    <submittedName>
        <fullName evidence="11">Chemerin-like receptor 1</fullName>
    </submittedName>
</protein>
<feature type="domain" description="G-protein coupled receptors family 1 profile" evidence="10">
    <location>
        <begin position="1"/>
        <end position="96"/>
    </location>
</feature>
<dbReference type="Gene3D" id="1.20.1070.10">
    <property type="entry name" value="Rhodopsin 7-helix transmembrane proteins"/>
    <property type="match status" value="1"/>
</dbReference>
<dbReference type="Proteomes" id="UP001279410">
    <property type="component" value="Unassembled WGS sequence"/>
</dbReference>
<evidence type="ECO:0000256" key="9">
    <source>
        <dbReference type="SAM" id="Phobius"/>
    </source>
</evidence>
<dbReference type="InterPro" id="IPR017452">
    <property type="entry name" value="GPCR_Rhodpsn_7TM"/>
</dbReference>
<evidence type="ECO:0000256" key="8">
    <source>
        <dbReference type="ARBA" id="ARBA00025736"/>
    </source>
</evidence>
<dbReference type="GO" id="GO:0006954">
    <property type="term" value="P:inflammatory response"/>
    <property type="evidence" value="ECO:0007669"/>
    <property type="project" value="TreeGrafter"/>
</dbReference>
<comment type="subcellular location">
    <subcellularLocation>
        <location evidence="1">Membrane</location>
        <topology evidence="1">Multi-pass membrane protein</topology>
    </subcellularLocation>
</comment>
<dbReference type="SUPFAM" id="SSF81321">
    <property type="entry name" value="Family A G protein-coupled receptor-like"/>
    <property type="match status" value="1"/>
</dbReference>
<comment type="caution">
    <text evidence="11">The sequence shown here is derived from an EMBL/GenBank/DDBJ whole genome shotgun (WGS) entry which is preliminary data.</text>
</comment>
<sequence>MRWSKKRTAHMVWYLNLAVADLLFTALLPFSVMYVALDFHWPFSKLMCKLSSTSEQHFLNMFASVCFASVYIEVVISLDRFLSVVWPVWTQNHQNV</sequence>
<keyword evidence="5 9" id="KW-0472">Membrane</keyword>
<organism evidence="11 12">
    <name type="scientific">Lates japonicus</name>
    <name type="common">Japanese lates</name>
    <dbReference type="NCBI Taxonomy" id="270547"/>
    <lineage>
        <taxon>Eukaryota</taxon>
        <taxon>Metazoa</taxon>
        <taxon>Chordata</taxon>
        <taxon>Craniata</taxon>
        <taxon>Vertebrata</taxon>
        <taxon>Euteleostomi</taxon>
        <taxon>Actinopterygii</taxon>
        <taxon>Neopterygii</taxon>
        <taxon>Teleostei</taxon>
        <taxon>Neoteleostei</taxon>
        <taxon>Acanthomorphata</taxon>
        <taxon>Carangaria</taxon>
        <taxon>Carangaria incertae sedis</taxon>
        <taxon>Centropomidae</taxon>
        <taxon>Lates</taxon>
    </lineage>
</organism>
<dbReference type="GO" id="GO:0004875">
    <property type="term" value="F:complement receptor activity"/>
    <property type="evidence" value="ECO:0007669"/>
    <property type="project" value="TreeGrafter"/>
</dbReference>
<dbReference type="GO" id="GO:0007200">
    <property type="term" value="P:phospholipase C-activating G protein-coupled receptor signaling pathway"/>
    <property type="evidence" value="ECO:0007669"/>
    <property type="project" value="TreeGrafter"/>
</dbReference>
<dbReference type="InterPro" id="IPR000276">
    <property type="entry name" value="GPCR_Rhodpsn"/>
</dbReference>
<reference evidence="11" key="1">
    <citation type="submission" date="2022-08" db="EMBL/GenBank/DDBJ databases">
        <title>Genome sequencing of akame (Lates japonicus).</title>
        <authorList>
            <person name="Hashiguchi Y."/>
            <person name="Takahashi H."/>
        </authorList>
    </citation>
    <scope>NUCLEOTIDE SEQUENCE</scope>
    <source>
        <strain evidence="11">Kochi</strain>
    </source>
</reference>
<evidence type="ECO:0000256" key="6">
    <source>
        <dbReference type="ARBA" id="ARBA00023170"/>
    </source>
</evidence>
<keyword evidence="6 11" id="KW-0675">Receptor</keyword>
<dbReference type="PANTHER" id="PTHR24225:SF68">
    <property type="entry name" value="C3A ANAPHYLATOXIN CHEMOTACTIC RECEPTOR-LIKE-RELATED"/>
    <property type="match status" value="1"/>
</dbReference>
<accession>A0AAD3N3M4</accession>
<evidence type="ECO:0000256" key="4">
    <source>
        <dbReference type="ARBA" id="ARBA00023040"/>
    </source>
</evidence>
<feature type="transmembrane region" description="Helical" evidence="9">
    <location>
        <begin position="57"/>
        <end position="76"/>
    </location>
</feature>
<dbReference type="Pfam" id="PF00001">
    <property type="entry name" value="7tm_1"/>
    <property type="match status" value="1"/>
</dbReference>
<dbReference type="PRINTS" id="PR00237">
    <property type="entry name" value="GPCRRHODOPSN"/>
</dbReference>
<evidence type="ECO:0000256" key="7">
    <source>
        <dbReference type="ARBA" id="ARBA00023224"/>
    </source>
</evidence>
<dbReference type="PANTHER" id="PTHR24225">
    <property type="entry name" value="CHEMOTACTIC RECEPTOR"/>
    <property type="match status" value="1"/>
</dbReference>
<evidence type="ECO:0000256" key="5">
    <source>
        <dbReference type="ARBA" id="ARBA00023136"/>
    </source>
</evidence>
<comment type="similarity">
    <text evidence="8">Belongs to the chemokine-like receptor (CMKLR) family.</text>
</comment>
<dbReference type="AlphaFoldDB" id="A0AAD3N3M4"/>
<evidence type="ECO:0000256" key="3">
    <source>
        <dbReference type="ARBA" id="ARBA00022989"/>
    </source>
</evidence>
<evidence type="ECO:0000256" key="2">
    <source>
        <dbReference type="ARBA" id="ARBA00022692"/>
    </source>
</evidence>
<keyword evidence="2 9" id="KW-0812">Transmembrane</keyword>